<name>A0A2X1BX57_9BACI</name>
<gene>
    <name evidence="2" type="ORF">NCTC7582_05259</name>
</gene>
<keyword evidence="1" id="KW-1133">Transmembrane helix</keyword>
<dbReference type="Proteomes" id="UP000251431">
    <property type="component" value="Unassembled WGS sequence"/>
</dbReference>
<protein>
    <submittedName>
        <fullName evidence="2">Uncharacterized protein</fullName>
    </submittedName>
</protein>
<sequence>MYNFQIEILKDRLSGLNSIGQEYAMLAVNDAPTLLNVPIQVLKNRLINNFLIMILLTLPLLAASLIDFELMFLRGFIFGVTASPALIICTLNLASWASWESLKDEINGRTFNFEKLLKNACNSRKMYMIAFLISATLTFILSIIIVQFNQGLTLALIFIVPYLAFCLYKGTLTKIRTTYLLHVSSDIAKFKGSVKE</sequence>
<feature type="transmembrane region" description="Helical" evidence="1">
    <location>
        <begin position="72"/>
        <end position="94"/>
    </location>
</feature>
<evidence type="ECO:0000313" key="2">
    <source>
        <dbReference type="EMBL" id="SPU40715.1"/>
    </source>
</evidence>
<feature type="transmembrane region" description="Helical" evidence="1">
    <location>
        <begin position="151"/>
        <end position="168"/>
    </location>
</feature>
<feature type="transmembrane region" description="Helical" evidence="1">
    <location>
        <begin position="46"/>
        <end position="66"/>
    </location>
</feature>
<accession>A0A2X1BX57</accession>
<dbReference type="EMBL" id="UAQE01000010">
    <property type="protein sequence ID" value="SPU40715.1"/>
    <property type="molecule type" value="Genomic_DNA"/>
</dbReference>
<reference evidence="2 3" key="1">
    <citation type="submission" date="2018-06" db="EMBL/GenBank/DDBJ databases">
        <authorList>
            <consortium name="Pathogen Informatics"/>
            <person name="Doyle S."/>
        </authorList>
    </citation>
    <scope>NUCLEOTIDE SEQUENCE [LARGE SCALE GENOMIC DNA]</scope>
    <source>
        <strain evidence="2 3">NCTC7582</strain>
    </source>
</reference>
<keyword evidence="1" id="KW-0812">Transmembrane</keyword>
<evidence type="ECO:0000256" key="1">
    <source>
        <dbReference type="SAM" id="Phobius"/>
    </source>
</evidence>
<proteinExistence type="predicted"/>
<organism evidence="2 3">
    <name type="scientific">Lysinibacillus capsici</name>
    <dbReference type="NCBI Taxonomy" id="2115968"/>
    <lineage>
        <taxon>Bacteria</taxon>
        <taxon>Bacillati</taxon>
        <taxon>Bacillota</taxon>
        <taxon>Bacilli</taxon>
        <taxon>Bacillales</taxon>
        <taxon>Bacillaceae</taxon>
        <taxon>Lysinibacillus</taxon>
    </lineage>
</organism>
<evidence type="ECO:0000313" key="3">
    <source>
        <dbReference type="Proteomes" id="UP000251431"/>
    </source>
</evidence>
<dbReference type="RefSeq" id="WP_112118953.1">
    <property type="nucleotide sequence ID" value="NZ_UAQE01000010.1"/>
</dbReference>
<keyword evidence="1" id="KW-0472">Membrane</keyword>
<feature type="transmembrane region" description="Helical" evidence="1">
    <location>
        <begin position="126"/>
        <end position="145"/>
    </location>
</feature>
<dbReference type="AlphaFoldDB" id="A0A2X1BX57"/>